<dbReference type="InterPro" id="IPR036637">
    <property type="entry name" value="Phosphohistidine_dom_sf"/>
</dbReference>
<dbReference type="STRING" id="229920.ADM99_04130"/>
<dbReference type="AlphaFoldDB" id="A0A0P6X232"/>
<dbReference type="InterPro" id="IPR013815">
    <property type="entry name" value="ATP_grasp_subdomain_1"/>
</dbReference>
<organism evidence="3 4">
    <name type="scientific">Leptolinea tardivitalis</name>
    <dbReference type="NCBI Taxonomy" id="229920"/>
    <lineage>
        <taxon>Bacteria</taxon>
        <taxon>Bacillati</taxon>
        <taxon>Chloroflexota</taxon>
        <taxon>Anaerolineae</taxon>
        <taxon>Anaerolineales</taxon>
        <taxon>Anaerolineaceae</taxon>
        <taxon>Leptolinea</taxon>
    </lineage>
</organism>
<dbReference type="Gene3D" id="3.30.1490.20">
    <property type="entry name" value="ATP-grasp fold, A domain"/>
    <property type="match status" value="1"/>
</dbReference>
<feature type="domain" description="Pyruvate phosphate dikinase AMP/ATP-binding" evidence="2">
    <location>
        <begin position="216"/>
        <end position="262"/>
    </location>
</feature>
<feature type="domain" description="PEP-utilising enzyme mobile" evidence="1">
    <location>
        <begin position="724"/>
        <end position="795"/>
    </location>
</feature>
<dbReference type="PATRIC" id="fig|229920.5.peg.2477"/>
<reference evidence="3 4" key="1">
    <citation type="submission" date="2015-07" db="EMBL/GenBank/DDBJ databases">
        <title>Genome sequence of Leptolinea tardivitalis DSM 16556.</title>
        <authorList>
            <person name="Hemp J."/>
            <person name="Ward L.M."/>
            <person name="Pace L.A."/>
            <person name="Fischer W.W."/>
        </authorList>
    </citation>
    <scope>NUCLEOTIDE SEQUENCE [LARGE SCALE GENOMIC DNA]</scope>
    <source>
        <strain evidence="3 4">YMTK-2</strain>
    </source>
</reference>
<evidence type="ECO:0000259" key="2">
    <source>
        <dbReference type="Pfam" id="PF01326"/>
    </source>
</evidence>
<dbReference type="InterPro" id="IPR051549">
    <property type="entry name" value="PEP_Utilizing_Enz"/>
</dbReference>
<proteinExistence type="predicted"/>
<dbReference type="GO" id="GO:0016301">
    <property type="term" value="F:kinase activity"/>
    <property type="evidence" value="ECO:0007669"/>
    <property type="project" value="InterPro"/>
</dbReference>
<dbReference type="SUPFAM" id="SSF56059">
    <property type="entry name" value="Glutathione synthetase ATP-binding domain-like"/>
    <property type="match status" value="1"/>
</dbReference>
<dbReference type="Gene3D" id="3.50.30.10">
    <property type="entry name" value="Phosphohistidine domain"/>
    <property type="match status" value="1"/>
</dbReference>
<dbReference type="EMBL" id="LGCK01000006">
    <property type="protein sequence ID" value="KPL73540.1"/>
    <property type="molecule type" value="Genomic_DNA"/>
</dbReference>
<dbReference type="Gene3D" id="3.30.470.20">
    <property type="entry name" value="ATP-grasp fold, B domain"/>
    <property type="match status" value="2"/>
</dbReference>
<dbReference type="InterPro" id="IPR008279">
    <property type="entry name" value="PEP-util_enz_mobile_dom"/>
</dbReference>
<feature type="domain" description="Pyruvate phosphate dikinase AMP/ATP-binding" evidence="2">
    <location>
        <begin position="55"/>
        <end position="207"/>
    </location>
</feature>
<accession>A0A0P6X232</accession>
<dbReference type="Pfam" id="PF01326">
    <property type="entry name" value="PPDK_N"/>
    <property type="match status" value="2"/>
</dbReference>
<protein>
    <recommendedName>
        <fullName evidence="5">Phosphoenolpyruvate synthase</fullName>
    </recommendedName>
</protein>
<dbReference type="SUPFAM" id="SSF52009">
    <property type="entry name" value="Phosphohistidine domain"/>
    <property type="match status" value="1"/>
</dbReference>
<evidence type="ECO:0000259" key="1">
    <source>
        <dbReference type="Pfam" id="PF00391"/>
    </source>
</evidence>
<gene>
    <name evidence="3" type="ORF">ADM99_04130</name>
</gene>
<evidence type="ECO:0008006" key="5">
    <source>
        <dbReference type="Google" id="ProtNLM"/>
    </source>
</evidence>
<dbReference type="PANTHER" id="PTHR43615:SF1">
    <property type="entry name" value="PPDK_N DOMAIN-CONTAINING PROTEIN"/>
    <property type="match status" value="1"/>
</dbReference>
<keyword evidence="4" id="KW-1185">Reference proteome</keyword>
<evidence type="ECO:0000313" key="4">
    <source>
        <dbReference type="Proteomes" id="UP000050430"/>
    </source>
</evidence>
<dbReference type="PANTHER" id="PTHR43615">
    <property type="entry name" value="PHOSPHOENOLPYRUVATE SYNTHASE-RELATED"/>
    <property type="match status" value="1"/>
</dbReference>
<evidence type="ECO:0000313" key="3">
    <source>
        <dbReference type="EMBL" id="KPL73540.1"/>
    </source>
</evidence>
<dbReference type="OrthoDB" id="9765468at2"/>
<dbReference type="InterPro" id="IPR002192">
    <property type="entry name" value="PPDK_AMP/ATP-bd"/>
</dbReference>
<dbReference type="Proteomes" id="UP000050430">
    <property type="component" value="Unassembled WGS sequence"/>
</dbReference>
<sequence length="800" mass="88184">MWLVRPKEGETVLAFNRLPVDEPLSLQAGGKGKALSMLKQNGYPVPDGCVLLPESFTQGDITPAAWEQVQKELSRLRAGKPAAFAVRSSALQEDSAQASFAGEFESVLDVKTDEEIRKAIQTVVHSGTSARVESYTRHHGLEGGEHPVAVVIQRMVQPEYAGVLFTVDPLTGNYGQMSGNFVAGIGEKLVSGQVSAQTFTFERPSGKYNGSSELNAIAKNLHRLANMIENDLGCPQDIEWAVTGGKVCILQARPITTLNNFNPVTAVWNDTLKGNFLWSATNLMEASPEVLTPFTTSLRYYLDKRNGPNLFVRNHSLNGIICGRFYSNITVQVSAFARFFKGDARRAYQEIAGWWGGLPEGMQIPLLPLTGEEWSKNVLPGLIRSTLQFGEYRKKAPRFLAENRQKCAELRGKIQQTSTGMELVDLWKNEIFPRYCDSLIHIIAASSDIQVRVDRELHGLVGDDDANALLSNLSGTSSQLESLGPMAGLDLVKKGRLSREEYLDRYGHRGVNEAECAWPRPNEDPAWLDRQLKEWEKTPVDVDELIHRQREAYDAAWARFCEKVPGKAKYMKKRLDQVSAAARNREAVRSEATRGMAVLRAFALRAGEFLGIGDDIFFLTINEVLEGLTTGTKAIEYIPLRRETFEKYRALPPYPAVICGRFDPFTWAADPNRRSDVYDANAIVQTKSPTVKDDGRSIHGFAGALGVVEGTVRRLESLEESSSFKAGEVLVTTMTNIGWTPLFPRAAAIVTDLGAPLSHAAIVAREIGIPAVVGCGNATMRLKTGDRVRVDGGKGLVEIL</sequence>
<comment type="caution">
    <text evidence="3">The sequence shown here is derived from an EMBL/GenBank/DDBJ whole genome shotgun (WGS) entry which is preliminary data.</text>
</comment>
<dbReference type="Pfam" id="PF00391">
    <property type="entry name" value="PEP-utilizers"/>
    <property type="match status" value="1"/>
</dbReference>
<dbReference type="GO" id="GO:0005524">
    <property type="term" value="F:ATP binding"/>
    <property type="evidence" value="ECO:0007669"/>
    <property type="project" value="InterPro"/>
</dbReference>
<name>A0A0P6X232_9CHLR</name>